<dbReference type="Pfam" id="PF07730">
    <property type="entry name" value="HisKA_3"/>
    <property type="match status" value="1"/>
</dbReference>
<keyword evidence="8" id="KW-0902">Two-component regulatory system</keyword>
<dbReference type="RefSeq" id="WP_345206068.1">
    <property type="nucleotide sequence ID" value="NZ_BAABGM010000014.1"/>
</dbReference>
<evidence type="ECO:0000313" key="11">
    <source>
        <dbReference type="EMBL" id="GAA4407449.1"/>
    </source>
</evidence>
<keyword evidence="3" id="KW-0597">Phosphoprotein</keyword>
<dbReference type="InterPro" id="IPR029016">
    <property type="entry name" value="GAF-like_dom_sf"/>
</dbReference>
<keyword evidence="6" id="KW-0418">Kinase</keyword>
<dbReference type="Gene3D" id="3.30.450.40">
    <property type="match status" value="1"/>
</dbReference>
<keyword evidence="12" id="KW-1185">Reference proteome</keyword>
<evidence type="ECO:0000256" key="2">
    <source>
        <dbReference type="ARBA" id="ARBA00012438"/>
    </source>
</evidence>
<proteinExistence type="predicted"/>
<evidence type="ECO:0000256" key="6">
    <source>
        <dbReference type="ARBA" id="ARBA00022777"/>
    </source>
</evidence>
<dbReference type="EMBL" id="BAABGM010000014">
    <property type="protein sequence ID" value="GAA4407449.1"/>
    <property type="molecule type" value="Genomic_DNA"/>
</dbReference>
<reference evidence="12" key="1">
    <citation type="journal article" date="2019" name="Int. J. Syst. Evol. Microbiol.">
        <title>The Global Catalogue of Microorganisms (GCM) 10K type strain sequencing project: providing services to taxonomists for standard genome sequencing and annotation.</title>
        <authorList>
            <consortium name="The Broad Institute Genomics Platform"/>
            <consortium name="The Broad Institute Genome Sequencing Center for Infectious Disease"/>
            <person name="Wu L."/>
            <person name="Ma J."/>
        </authorList>
    </citation>
    <scope>NUCLEOTIDE SEQUENCE [LARGE SCALE GENOMIC DNA]</scope>
    <source>
        <strain evidence="12">JCM 17809</strain>
    </source>
</reference>
<evidence type="ECO:0000313" key="12">
    <source>
        <dbReference type="Proteomes" id="UP001500945"/>
    </source>
</evidence>
<evidence type="ECO:0000256" key="4">
    <source>
        <dbReference type="ARBA" id="ARBA00022679"/>
    </source>
</evidence>
<evidence type="ECO:0000256" key="9">
    <source>
        <dbReference type="SAM" id="Phobius"/>
    </source>
</evidence>
<organism evidence="11 12">
    <name type="scientific">Fodinibacter luteus</name>
    <dbReference type="NCBI Taxonomy" id="552064"/>
    <lineage>
        <taxon>Bacteria</taxon>
        <taxon>Bacillati</taxon>
        <taxon>Actinomycetota</taxon>
        <taxon>Actinomycetes</taxon>
        <taxon>Micrococcales</taxon>
        <taxon>Intrasporangiaceae</taxon>
        <taxon>Fodinibacter (ex Wang et al. 2009)</taxon>
    </lineage>
</organism>
<keyword evidence="9" id="KW-0472">Membrane</keyword>
<dbReference type="PANTHER" id="PTHR24421:SF10">
    <property type="entry name" value="NITRATE_NITRITE SENSOR PROTEIN NARQ"/>
    <property type="match status" value="1"/>
</dbReference>
<keyword evidence="7" id="KW-0067">ATP-binding</keyword>
<gene>
    <name evidence="11" type="ORF">GCM10023168_23500</name>
</gene>
<keyword evidence="9" id="KW-1133">Transmembrane helix</keyword>
<sequence length="457" mass="47605">MSKRPGRLVLHRGWRGRLAVTFGLLGFVATVYTVVVLGGGALLGVADSPSLPLSILATVVVALSFARVQSALERVAATLGLGGAQTPYDVLSQFSETVTGSPSTAEMTERMAKVLAEGTGALWAQVWLVVDDALVLGAAWPQGVARDLGAPSLPPGVGTASASGQRTLAVRHGAEILGVLRLQERPGQALTTVEQRLFEGLAAQAGLALRQAGLQRELEVRHDELVEQAGELRASRERLIRTQDAERRRLERDMHDGAQQHLVALAVNLRLAQALAGHSPDRAAEVVASQAAAAVEAISTLSAMSRGIYPRLLADDGLVPALRSAVVTSSVPVTLGAGDLGRLPTAVEAALYFCALEAVQNATKHAGAGRVRVDLGQDTDVWWLRVRDDGIGFDHDGIRDTGSGGGLLNMSDRLSAVGGSVSVTSERGTGTTVTAVVARGAPPPARWSRTVASGAVT</sequence>
<dbReference type="Proteomes" id="UP001500945">
    <property type="component" value="Unassembled WGS sequence"/>
</dbReference>
<dbReference type="EC" id="2.7.13.3" evidence="2"/>
<dbReference type="Gene3D" id="3.30.565.10">
    <property type="entry name" value="Histidine kinase-like ATPase, C-terminal domain"/>
    <property type="match status" value="1"/>
</dbReference>
<feature type="domain" description="Histidine kinase" evidence="10">
    <location>
        <begin position="357"/>
        <end position="441"/>
    </location>
</feature>
<accession>A0ABP8KIP2</accession>
<evidence type="ECO:0000259" key="10">
    <source>
        <dbReference type="PROSITE" id="PS50109"/>
    </source>
</evidence>
<dbReference type="CDD" id="cd16917">
    <property type="entry name" value="HATPase_UhpB-NarQ-NarX-like"/>
    <property type="match status" value="1"/>
</dbReference>
<evidence type="ECO:0000256" key="8">
    <source>
        <dbReference type="ARBA" id="ARBA00023012"/>
    </source>
</evidence>
<evidence type="ECO:0000256" key="1">
    <source>
        <dbReference type="ARBA" id="ARBA00000085"/>
    </source>
</evidence>
<dbReference type="SMART" id="SM00387">
    <property type="entry name" value="HATPase_c"/>
    <property type="match status" value="1"/>
</dbReference>
<dbReference type="SUPFAM" id="SSF55781">
    <property type="entry name" value="GAF domain-like"/>
    <property type="match status" value="1"/>
</dbReference>
<dbReference type="Pfam" id="PF02518">
    <property type="entry name" value="HATPase_c"/>
    <property type="match status" value="1"/>
</dbReference>
<comment type="catalytic activity">
    <reaction evidence="1">
        <text>ATP + protein L-histidine = ADP + protein N-phospho-L-histidine.</text>
        <dbReference type="EC" id="2.7.13.3"/>
    </reaction>
</comment>
<dbReference type="InterPro" id="IPR036890">
    <property type="entry name" value="HATPase_C_sf"/>
</dbReference>
<comment type="caution">
    <text evidence="11">The sequence shown here is derived from an EMBL/GenBank/DDBJ whole genome shotgun (WGS) entry which is preliminary data.</text>
</comment>
<dbReference type="SUPFAM" id="SSF55874">
    <property type="entry name" value="ATPase domain of HSP90 chaperone/DNA topoisomerase II/histidine kinase"/>
    <property type="match status" value="1"/>
</dbReference>
<name>A0ABP8KIP2_9MICO</name>
<dbReference type="Gene3D" id="1.20.5.1930">
    <property type="match status" value="1"/>
</dbReference>
<protein>
    <recommendedName>
        <fullName evidence="2">histidine kinase</fullName>
        <ecNumber evidence="2">2.7.13.3</ecNumber>
    </recommendedName>
</protein>
<dbReference type="PANTHER" id="PTHR24421">
    <property type="entry name" value="NITRATE/NITRITE SENSOR PROTEIN NARX-RELATED"/>
    <property type="match status" value="1"/>
</dbReference>
<evidence type="ECO:0000256" key="7">
    <source>
        <dbReference type="ARBA" id="ARBA00022840"/>
    </source>
</evidence>
<dbReference type="InterPro" id="IPR011712">
    <property type="entry name" value="Sig_transdc_His_kin_sub3_dim/P"/>
</dbReference>
<keyword evidence="4" id="KW-0808">Transferase</keyword>
<evidence type="ECO:0000256" key="3">
    <source>
        <dbReference type="ARBA" id="ARBA00022553"/>
    </source>
</evidence>
<keyword evidence="9" id="KW-0812">Transmembrane</keyword>
<evidence type="ECO:0000256" key="5">
    <source>
        <dbReference type="ARBA" id="ARBA00022741"/>
    </source>
</evidence>
<feature type="transmembrane region" description="Helical" evidence="9">
    <location>
        <begin position="20"/>
        <end position="45"/>
    </location>
</feature>
<dbReference type="PROSITE" id="PS50109">
    <property type="entry name" value="HIS_KIN"/>
    <property type="match status" value="1"/>
</dbReference>
<keyword evidence="5" id="KW-0547">Nucleotide-binding</keyword>
<dbReference type="InterPro" id="IPR050482">
    <property type="entry name" value="Sensor_HK_TwoCompSys"/>
</dbReference>
<dbReference type="InterPro" id="IPR003594">
    <property type="entry name" value="HATPase_dom"/>
</dbReference>
<dbReference type="InterPro" id="IPR005467">
    <property type="entry name" value="His_kinase_dom"/>
</dbReference>